<protein>
    <recommendedName>
        <fullName evidence="5">Bifunctional metallophosphatase/5'-nucleotidase</fullName>
    </recommendedName>
</protein>
<feature type="compositionally biased region" description="Acidic residues" evidence="1">
    <location>
        <begin position="41"/>
        <end position="108"/>
    </location>
</feature>
<feature type="region of interest" description="Disordered" evidence="1">
    <location>
        <begin position="35"/>
        <end position="108"/>
    </location>
</feature>
<reference evidence="4" key="1">
    <citation type="submission" date="2023-07" db="EMBL/GenBank/DDBJ databases">
        <title>Description of three actinobacteria isolated from air of manufacturing shop in a pharmaceutical factory.</title>
        <authorList>
            <person name="Zhang D.-F."/>
        </authorList>
    </citation>
    <scope>NUCLEOTIDE SEQUENCE [LARGE SCALE GENOMIC DNA]</scope>
    <source>
        <strain evidence="4">CCTCC AB 207010</strain>
    </source>
</reference>
<proteinExistence type="predicted"/>
<name>A0ABU1FT88_9MICC</name>
<accession>A0ABU1FT88</accession>
<feature type="chain" id="PRO_5046392242" description="Bifunctional metallophosphatase/5'-nucleotidase" evidence="2">
    <location>
        <begin position="36"/>
        <end position="167"/>
    </location>
</feature>
<organism evidence="3 4">
    <name type="scientific">Nesterenkonia flava</name>
    <dbReference type="NCBI Taxonomy" id="469799"/>
    <lineage>
        <taxon>Bacteria</taxon>
        <taxon>Bacillati</taxon>
        <taxon>Actinomycetota</taxon>
        <taxon>Actinomycetes</taxon>
        <taxon>Micrococcales</taxon>
        <taxon>Micrococcaceae</taxon>
        <taxon>Nesterenkonia</taxon>
    </lineage>
</organism>
<feature type="signal peptide" evidence="2">
    <location>
        <begin position="1"/>
        <end position="35"/>
    </location>
</feature>
<dbReference type="Proteomes" id="UP001260872">
    <property type="component" value="Unassembled WGS sequence"/>
</dbReference>
<keyword evidence="4" id="KW-1185">Reference proteome</keyword>
<dbReference type="SUPFAM" id="SSF56300">
    <property type="entry name" value="Metallo-dependent phosphatases"/>
    <property type="match status" value="1"/>
</dbReference>
<dbReference type="InterPro" id="IPR029052">
    <property type="entry name" value="Metallo-depent_PP-like"/>
</dbReference>
<dbReference type="Gene3D" id="3.60.21.10">
    <property type="match status" value="1"/>
</dbReference>
<evidence type="ECO:0000256" key="2">
    <source>
        <dbReference type="SAM" id="SignalP"/>
    </source>
</evidence>
<gene>
    <name evidence="3" type="ORF">RH857_06985</name>
</gene>
<keyword evidence="2" id="KW-0732">Signal</keyword>
<evidence type="ECO:0000256" key="1">
    <source>
        <dbReference type="SAM" id="MobiDB-lite"/>
    </source>
</evidence>
<evidence type="ECO:0000313" key="3">
    <source>
        <dbReference type="EMBL" id="MDR5711879.1"/>
    </source>
</evidence>
<evidence type="ECO:0000313" key="4">
    <source>
        <dbReference type="Proteomes" id="UP001260872"/>
    </source>
</evidence>
<evidence type="ECO:0008006" key="5">
    <source>
        <dbReference type="Google" id="ProtNLM"/>
    </source>
</evidence>
<sequence length="167" mass="17222">MTGLPEPAEPKNRRGLTLTAVGITAALLAGMPAAAANTVDTPEDIDSADTSEEEVNDTADGVEDGAAEGAEDQAGENSASEDTDAENTGSEDESTQDEEILEDAEETSDVVELQILSTNDFHGRVEANGNTAGSEIFACTVDHFRAQNPNTLLVGAGDHIGASTFTP</sequence>
<comment type="caution">
    <text evidence="3">The sequence shown here is derived from an EMBL/GenBank/DDBJ whole genome shotgun (WGS) entry which is preliminary data.</text>
</comment>
<dbReference type="EMBL" id="JAVKGT010000014">
    <property type="protein sequence ID" value="MDR5711879.1"/>
    <property type="molecule type" value="Genomic_DNA"/>
</dbReference>
<dbReference type="RefSeq" id="WP_310537255.1">
    <property type="nucleotide sequence ID" value="NZ_BAAAOC010000001.1"/>
</dbReference>